<organism evidence="19 20">
    <name type="scientific">Denticeps clupeoides</name>
    <name type="common">denticle herring</name>
    <dbReference type="NCBI Taxonomy" id="299321"/>
    <lineage>
        <taxon>Eukaryota</taxon>
        <taxon>Metazoa</taxon>
        <taxon>Chordata</taxon>
        <taxon>Craniata</taxon>
        <taxon>Vertebrata</taxon>
        <taxon>Euteleostomi</taxon>
        <taxon>Actinopterygii</taxon>
        <taxon>Neopterygii</taxon>
        <taxon>Teleostei</taxon>
        <taxon>Clupei</taxon>
        <taxon>Clupeiformes</taxon>
        <taxon>Denticipitoidei</taxon>
        <taxon>Denticipitidae</taxon>
        <taxon>Denticeps</taxon>
    </lineage>
</organism>
<keyword evidence="11" id="KW-0675">Receptor</keyword>
<keyword evidence="8 17" id="KW-0732">Signal</keyword>
<dbReference type="AlphaFoldDB" id="A0AAY4B359"/>
<evidence type="ECO:0000256" key="15">
    <source>
        <dbReference type="ARBA" id="ARBA00038236"/>
    </source>
</evidence>
<keyword evidence="9" id="KW-0677">Repeat</keyword>
<evidence type="ECO:0000256" key="4">
    <source>
        <dbReference type="ARBA" id="ARBA00004484"/>
    </source>
</evidence>
<dbReference type="GeneTree" id="ENSGT00940000160711"/>
<dbReference type="InterPro" id="IPR000372">
    <property type="entry name" value="LRRNT"/>
</dbReference>
<keyword evidence="13" id="KW-0966">Cell projection</keyword>
<reference evidence="19 20" key="1">
    <citation type="submission" date="2020-06" db="EMBL/GenBank/DDBJ databases">
        <authorList>
            <consortium name="Wellcome Sanger Institute Data Sharing"/>
        </authorList>
    </citation>
    <scope>NUCLEOTIDE SEQUENCE [LARGE SCALE GENOMIC DNA]</scope>
</reference>
<evidence type="ECO:0000313" key="19">
    <source>
        <dbReference type="Ensembl" id="ENSDCDP00010015170.1"/>
    </source>
</evidence>
<dbReference type="FunFam" id="3.80.10.10:FF:000018">
    <property type="entry name" value="Reticulon 4 receptor"/>
    <property type="match status" value="1"/>
</dbReference>
<dbReference type="PANTHER" id="PTHR24369:SF174">
    <property type="entry name" value="RETICULON-4 RECEPTOR"/>
    <property type="match status" value="1"/>
</dbReference>
<gene>
    <name evidence="19" type="primary">RTN4R</name>
</gene>
<evidence type="ECO:0000256" key="16">
    <source>
        <dbReference type="SAM" id="MobiDB-lite"/>
    </source>
</evidence>
<reference evidence="19" key="2">
    <citation type="submission" date="2025-08" db="UniProtKB">
        <authorList>
            <consortium name="Ensembl"/>
        </authorList>
    </citation>
    <scope>IDENTIFICATION</scope>
</reference>
<dbReference type="Ensembl" id="ENSDCDT00010016019.1">
    <property type="protein sequence ID" value="ENSDCDP00010015170.1"/>
    <property type="gene ID" value="ENSDCDG00010006967.1"/>
</dbReference>
<evidence type="ECO:0000256" key="5">
    <source>
        <dbReference type="ARBA" id="ARBA00004635"/>
    </source>
</evidence>
<name>A0AAY4B359_9TELE</name>
<feature type="domain" description="LRRNT" evidence="18">
    <location>
        <begin position="34"/>
        <end position="69"/>
    </location>
</feature>
<dbReference type="Gene3D" id="3.80.10.10">
    <property type="entry name" value="Ribonuclease Inhibitor"/>
    <property type="match status" value="1"/>
</dbReference>
<evidence type="ECO:0000256" key="9">
    <source>
        <dbReference type="ARBA" id="ARBA00022737"/>
    </source>
</evidence>
<comment type="similarity">
    <text evidence="15">Belongs to the Nogo receptor family.</text>
</comment>
<evidence type="ECO:0000256" key="12">
    <source>
        <dbReference type="ARBA" id="ARBA00023180"/>
    </source>
</evidence>
<dbReference type="GO" id="GO:0045121">
    <property type="term" value="C:membrane raft"/>
    <property type="evidence" value="ECO:0007669"/>
    <property type="project" value="UniProtKB-SubCell"/>
</dbReference>
<keyword evidence="12" id="KW-0325">Glycoprotein</keyword>
<keyword evidence="6" id="KW-1003">Cell membrane</keyword>
<dbReference type="GO" id="GO:1905576">
    <property type="term" value="F:ganglioside GT1b binding"/>
    <property type="evidence" value="ECO:0007669"/>
    <property type="project" value="TreeGrafter"/>
</dbReference>
<feature type="chain" id="PRO_5044270898" description="LRRNT domain-containing protein" evidence="17">
    <location>
        <begin position="35"/>
        <end position="487"/>
    </location>
</feature>
<evidence type="ECO:0000256" key="3">
    <source>
        <dbReference type="ARBA" id="ARBA00004316"/>
    </source>
</evidence>
<evidence type="ECO:0000256" key="2">
    <source>
        <dbReference type="ARBA" id="ARBA00004285"/>
    </source>
</evidence>
<dbReference type="GO" id="GO:0035025">
    <property type="term" value="P:positive regulation of Rho protein signal transduction"/>
    <property type="evidence" value="ECO:0007669"/>
    <property type="project" value="TreeGrafter"/>
</dbReference>
<reference evidence="19" key="3">
    <citation type="submission" date="2025-09" db="UniProtKB">
        <authorList>
            <consortium name="Ensembl"/>
        </authorList>
    </citation>
    <scope>IDENTIFICATION</scope>
</reference>
<dbReference type="SMART" id="SM00369">
    <property type="entry name" value="LRR_TYP"/>
    <property type="match status" value="8"/>
</dbReference>
<dbReference type="GO" id="GO:1905573">
    <property type="term" value="F:ganglioside GM1 binding"/>
    <property type="evidence" value="ECO:0007669"/>
    <property type="project" value="TreeGrafter"/>
</dbReference>
<evidence type="ECO:0000256" key="13">
    <source>
        <dbReference type="ARBA" id="ARBA00023273"/>
    </source>
</evidence>
<keyword evidence="20" id="KW-1185">Reference proteome</keyword>
<feature type="compositionally biased region" description="Polar residues" evidence="16">
    <location>
        <begin position="398"/>
        <end position="407"/>
    </location>
</feature>
<dbReference type="Proteomes" id="UP000694580">
    <property type="component" value="Chromosome 7"/>
</dbReference>
<feature type="signal peptide" evidence="17">
    <location>
        <begin position="1"/>
        <end position="34"/>
    </location>
</feature>
<keyword evidence="10" id="KW-0472">Membrane</keyword>
<evidence type="ECO:0000256" key="10">
    <source>
        <dbReference type="ARBA" id="ARBA00023136"/>
    </source>
</evidence>
<evidence type="ECO:0000313" key="20">
    <source>
        <dbReference type="Proteomes" id="UP000694580"/>
    </source>
</evidence>
<dbReference type="PROSITE" id="PS51450">
    <property type="entry name" value="LRR"/>
    <property type="match status" value="2"/>
</dbReference>
<evidence type="ECO:0000256" key="17">
    <source>
        <dbReference type="SAM" id="SignalP"/>
    </source>
</evidence>
<dbReference type="InterPro" id="IPR003591">
    <property type="entry name" value="Leu-rich_rpt_typical-subtyp"/>
</dbReference>
<evidence type="ECO:0000256" key="1">
    <source>
        <dbReference type="ARBA" id="ARBA00004236"/>
    </source>
</evidence>
<feature type="region of interest" description="Disordered" evidence="16">
    <location>
        <begin position="398"/>
        <end position="425"/>
    </location>
</feature>
<dbReference type="Pfam" id="PF13855">
    <property type="entry name" value="LRR_8"/>
    <property type="match status" value="2"/>
</dbReference>
<evidence type="ECO:0000256" key="14">
    <source>
        <dbReference type="ARBA" id="ARBA00023288"/>
    </source>
</evidence>
<protein>
    <recommendedName>
        <fullName evidence="18">LRRNT domain-containing protein</fullName>
    </recommendedName>
</protein>
<dbReference type="InterPro" id="IPR001611">
    <property type="entry name" value="Leu-rich_rpt"/>
</dbReference>
<evidence type="ECO:0000256" key="11">
    <source>
        <dbReference type="ARBA" id="ARBA00023170"/>
    </source>
</evidence>
<accession>A0AAY4B359</accession>
<evidence type="ECO:0000256" key="8">
    <source>
        <dbReference type="ARBA" id="ARBA00022729"/>
    </source>
</evidence>
<evidence type="ECO:0000256" key="6">
    <source>
        <dbReference type="ARBA" id="ARBA00022475"/>
    </source>
</evidence>
<dbReference type="SMART" id="SM00013">
    <property type="entry name" value="LRRNT"/>
    <property type="match status" value="1"/>
</dbReference>
<dbReference type="GO" id="GO:0009897">
    <property type="term" value="C:external side of plasma membrane"/>
    <property type="evidence" value="ECO:0007669"/>
    <property type="project" value="TreeGrafter"/>
</dbReference>
<dbReference type="SUPFAM" id="SSF52058">
    <property type="entry name" value="L domain-like"/>
    <property type="match status" value="1"/>
</dbReference>
<evidence type="ECO:0000259" key="18">
    <source>
        <dbReference type="SMART" id="SM00013"/>
    </source>
</evidence>
<keyword evidence="7" id="KW-0433">Leucine-rich repeat</keyword>
<dbReference type="GO" id="GO:0042995">
    <property type="term" value="C:cell projection"/>
    <property type="evidence" value="ECO:0007669"/>
    <property type="project" value="UniProtKB-SubCell"/>
</dbReference>
<dbReference type="InterPro" id="IPR032675">
    <property type="entry name" value="LRR_dom_sf"/>
</dbReference>
<evidence type="ECO:0000256" key="7">
    <source>
        <dbReference type="ARBA" id="ARBA00022614"/>
    </source>
</evidence>
<dbReference type="InterPro" id="IPR050541">
    <property type="entry name" value="LRR_TM_domain-containing"/>
</dbReference>
<proteinExistence type="inferred from homology"/>
<comment type="subcellular location">
    <subcellularLocation>
        <location evidence="1">Cell membrane</location>
    </subcellularLocation>
    <subcellularLocation>
        <location evidence="3">Cell projection</location>
    </subcellularLocation>
    <subcellularLocation>
        <location evidence="2">Membrane raft</location>
    </subcellularLocation>
    <subcellularLocation>
        <location evidence="5">Membrane</location>
        <topology evidence="5">Lipid-anchor</topology>
    </subcellularLocation>
    <subcellularLocation>
        <location evidence="4">Perikaryon</location>
    </subcellularLocation>
</comment>
<sequence length="487" mass="54530">MKTRRPATMTRSARGASGTLTLVLWLLSVAGAEGCPAKCVCFNEPRLSLACQQRGLHSIPADIPVHVQRIFLQGNKLTEVRSTTFSLCRNLTVLWLYSNDINHIEAGAFFGLERLEELDIGDNADLRIISPTAFSGLSQLRTLHLHRCGLSELPYGVFRGLASLQYLYLQDNNLRAIHDDTFLDLAGLAFLYLHNNKIRTVSDHMLRGLLSLDRLLLHQNRVSSVQPRAFHDLRKLTTLFLFYNNLTVLTGETMEPLVSLQYLRLNGNQWICDCRARTLWDWFKKFKGSSSELECHEPQSLFGEDLKSLASADLEGCHDGHQHTWIRVFSTKGRYGKLFSTENPLRAGIPKCCLTNTNNSSIILDKSSSYNSQQITKNPTKESENMAKTKVQEFGTLKNSSHGQNLGQGPEFAGTLSSKPHQPKHRRDFAEGLVPTDAPLERRCLQRPDGHCVSNGGSAVRTGLFGTYCAARSLDVLFTVLICRNLL</sequence>
<dbReference type="PANTHER" id="PTHR24369">
    <property type="entry name" value="ANTIGEN BSP, PUTATIVE-RELATED"/>
    <property type="match status" value="1"/>
</dbReference>
<keyword evidence="14" id="KW-0449">Lipoprotein</keyword>
<dbReference type="GO" id="GO:0043204">
    <property type="term" value="C:perikaryon"/>
    <property type="evidence" value="ECO:0007669"/>
    <property type="project" value="UniProtKB-SubCell"/>
</dbReference>